<dbReference type="Proteomes" id="UP001283341">
    <property type="component" value="Unassembled WGS sequence"/>
</dbReference>
<evidence type="ECO:0000313" key="2">
    <source>
        <dbReference type="Proteomes" id="UP001283341"/>
    </source>
</evidence>
<reference evidence="1" key="2">
    <citation type="submission" date="2023-06" db="EMBL/GenBank/DDBJ databases">
        <authorList>
            <consortium name="Lawrence Berkeley National Laboratory"/>
            <person name="Haridas S."/>
            <person name="Hensen N."/>
            <person name="Bonometti L."/>
            <person name="Westerberg I."/>
            <person name="Brannstrom I.O."/>
            <person name="Guillou S."/>
            <person name="Cros-Aarteil S."/>
            <person name="Calhoun S."/>
            <person name="Kuo A."/>
            <person name="Mondo S."/>
            <person name="Pangilinan J."/>
            <person name="Riley R."/>
            <person name="Labutti K."/>
            <person name="Andreopoulos B."/>
            <person name="Lipzen A."/>
            <person name="Chen C."/>
            <person name="Yanf M."/>
            <person name="Daum C."/>
            <person name="Ng V."/>
            <person name="Clum A."/>
            <person name="Steindorff A."/>
            <person name="Ohm R."/>
            <person name="Martin F."/>
            <person name="Silar P."/>
            <person name="Natvig D."/>
            <person name="Lalanne C."/>
            <person name="Gautier V."/>
            <person name="Ament-Velasquez S.L."/>
            <person name="Kruys A."/>
            <person name="Hutchinson M.I."/>
            <person name="Powell A.J."/>
            <person name="Barry K."/>
            <person name="Miller A.N."/>
            <person name="Grigoriev I.V."/>
            <person name="Debuchy R."/>
            <person name="Gladieux P."/>
            <person name="Thoren M.H."/>
            <person name="Johannesson H."/>
        </authorList>
    </citation>
    <scope>NUCLEOTIDE SEQUENCE</scope>
    <source>
        <strain evidence="1">CBS 118394</strain>
    </source>
</reference>
<accession>A0AAE0MAG1</accession>
<dbReference type="EMBL" id="JAUEDM010000002">
    <property type="protein sequence ID" value="KAK3324935.1"/>
    <property type="molecule type" value="Genomic_DNA"/>
</dbReference>
<sequence length="201" mass="22041">MAPSVSCCSLQEMVWGVNKSYVVMSYGGRTEPKREIEDVAGGKTSGPLSSLERTGYSRLWSLPVVGLSRVAGQANKDMHGTQASSSILTRKALTARQQLMGRTASLEPSTDLMGRTTNMWPNAGSPLTIVHTHSFDPKLTPEPIFRQLVQLSLQQTQHNRQHSRDSVSTPLLSTSSSSLTKFLKLPCSLLHYLPTYTHAID</sequence>
<keyword evidence="2" id="KW-1185">Reference proteome</keyword>
<reference evidence="1" key="1">
    <citation type="journal article" date="2023" name="Mol. Phylogenet. Evol.">
        <title>Genome-scale phylogeny and comparative genomics of the fungal order Sordariales.</title>
        <authorList>
            <person name="Hensen N."/>
            <person name="Bonometti L."/>
            <person name="Westerberg I."/>
            <person name="Brannstrom I.O."/>
            <person name="Guillou S."/>
            <person name="Cros-Aarteil S."/>
            <person name="Calhoun S."/>
            <person name="Haridas S."/>
            <person name="Kuo A."/>
            <person name="Mondo S."/>
            <person name="Pangilinan J."/>
            <person name="Riley R."/>
            <person name="LaButti K."/>
            <person name="Andreopoulos B."/>
            <person name="Lipzen A."/>
            <person name="Chen C."/>
            <person name="Yan M."/>
            <person name="Daum C."/>
            <person name="Ng V."/>
            <person name="Clum A."/>
            <person name="Steindorff A."/>
            <person name="Ohm R.A."/>
            <person name="Martin F."/>
            <person name="Silar P."/>
            <person name="Natvig D.O."/>
            <person name="Lalanne C."/>
            <person name="Gautier V."/>
            <person name="Ament-Velasquez S.L."/>
            <person name="Kruys A."/>
            <person name="Hutchinson M.I."/>
            <person name="Powell A.J."/>
            <person name="Barry K."/>
            <person name="Miller A.N."/>
            <person name="Grigoriev I.V."/>
            <person name="Debuchy R."/>
            <person name="Gladieux P."/>
            <person name="Hiltunen Thoren M."/>
            <person name="Johannesson H."/>
        </authorList>
    </citation>
    <scope>NUCLEOTIDE SEQUENCE</scope>
    <source>
        <strain evidence="1">CBS 118394</strain>
    </source>
</reference>
<proteinExistence type="predicted"/>
<organism evidence="1 2">
    <name type="scientific">Apodospora peruviana</name>
    <dbReference type="NCBI Taxonomy" id="516989"/>
    <lineage>
        <taxon>Eukaryota</taxon>
        <taxon>Fungi</taxon>
        <taxon>Dikarya</taxon>
        <taxon>Ascomycota</taxon>
        <taxon>Pezizomycotina</taxon>
        <taxon>Sordariomycetes</taxon>
        <taxon>Sordariomycetidae</taxon>
        <taxon>Sordariales</taxon>
        <taxon>Lasiosphaeriaceae</taxon>
        <taxon>Apodospora</taxon>
    </lineage>
</organism>
<evidence type="ECO:0000313" key="1">
    <source>
        <dbReference type="EMBL" id="KAK3324935.1"/>
    </source>
</evidence>
<name>A0AAE0MAG1_9PEZI</name>
<gene>
    <name evidence="1" type="ORF">B0H66DRAFT_587804</name>
</gene>
<protein>
    <submittedName>
        <fullName evidence="1">Uncharacterized protein</fullName>
    </submittedName>
</protein>
<dbReference type="AlphaFoldDB" id="A0AAE0MAG1"/>
<comment type="caution">
    <text evidence="1">The sequence shown here is derived from an EMBL/GenBank/DDBJ whole genome shotgun (WGS) entry which is preliminary data.</text>
</comment>